<evidence type="ECO:0000313" key="4">
    <source>
        <dbReference type="Proteomes" id="UP000247980"/>
    </source>
</evidence>
<evidence type="ECO:0000259" key="2">
    <source>
        <dbReference type="Pfam" id="PF01734"/>
    </source>
</evidence>
<keyword evidence="1" id="KW-0443">Lipid metabolism</keyword>
<dbReference type="Gene3D" id="3.40.1090.10">
    <property type="entry name" value="Cytosolic phospholipase A2 catalytic domain"/>
    <property type="match status" value="1"/>
</dbReference>
<evidence type="ECO:0000313" key="3">
    <source>
        <dbReference type="EMBL" id="PYI38743.1"/>
    </source>
</evidence>
<dbReference type="InterPro" id="IPR002641">
    <property type="entry name" value="PNPLA_dom"/>
</dbReference>
<feature type="domain" description="PNPLA" evidence="2">
    <location>
        <begin position="13"/>
        <end position="204"/>
    </location>
</feature>
<dbReference type="SUPFAM" id="SSF52151">
    <property type="entry name" value="FabD/lysophospholipase-like"/>
    <property type="match status" value="1"/>
</dbReference>
<organism evidence="3 4">
    <name type="scientific">Arthrobacter psychrolactophilus</name>
    <dbReference type="NCBI Taxonomy" id="92442"/>
    <lineage>
        <taxon>Bacteria</taxon>
        <taxon>Bacillati</taxon>
        <taxon>Actinomycetota</taxon>
        <taxon>Actinomycetes</taxon>
        <taxon>Micrococcales</taxon>
        <taxon>Micrococcaceae</taxon>
        <taxon>Arthrobacter</taxon>
    </lineage>
</organism>
<name>A0A2V5IWV2_9MICC</name>
<dbReference type="EMBL" id="QJVC01000006">
    <property type="protein sequence ID" value="PYI38743.1"/>
    <property type="molecule type" value="Genomic_DNA"/>
</dbReference>
<reference evidence="3 4" key="1">
    <citation type="submission" date="2018-05" db="EMBL/GenBank/DDBJ databases">
        <title>Genetic diversity of glacier-inhabiting Cryobacterium bacteria in China and description of Cryobacterium mengkeensis sp. nov. and Arthrobacter glacialis sp. nov.</title>
        <authorList>
            <person name="Liu Q."/>
            <person name="Xin Y.-H."/>
        </authorList>
    </citation>
    <scope>NUCLEOTIDE SEQUENCE [LARGE SCALE GENOMIC DNA]</scope>
    <source>
        <strain evidence="3 4">B7</strain>
    </source>
</reference>
<dbReference type="Proteomes" id="UP000247980">
    <property type="component" value="Unassembled WGS sequence"/>
</dbReference>
<dbReference type="OrthoDB" id="2339873at2"/>
<keyword evidence="4" id="KW-1185">Reference proteome</keyword>
<dbReference type="GO" id="GO:0006629">
    <property type="term" value="P:lipid metabolic process"/>
    <property type="evidence" value="ECO:0007669"/>
    <property type="project" value="UniProtKB-KW"/>
</dbReference>
<proteinExistence type="predicted"/>
<accession>A0A2V5IWV2</accession>
<dbReference type="InterPro" id="IPR016035">
    <property type="entry name" value="Acyl_Trfase/lysoPLipase"/>
</dbReference>
<comment type="caution">
    <text evidence="3">The sequence shown here is derived from an EMBL/GenBank/DDBJ whole genome shotgun (WGS) entry which is preliminary data.</text>
</comment>
<evidence type="ECO:0000256" key="1">
    <source>
        <dbReference type="ARBA" id="ARBA00023098"/>
    </source>
</evidence>
<gene>
    <name evidence="3" type="ORF">CVS30_08885</name>
</gene>
<sequence>MPASGGDSHDRALVLGGGGSTGNAWLIGVIAGLFDAAVDVTNADVIIGTSAGSTATAQITGAALPRLFEETLAPVPLARSAPRRPASTSTRTADHLGRFRTLIDASQGPADMRRKMGAAALQMAAATDSSWQSQWRATVAARLPDVEWPHQPVLLTAIDAESGDPVVFNRHSGIEFVDAVAASCSSGLPYKIGDRHYLDGGFRRSSENADLAAGYSRVLVLSPLDGRSLQPPEWGMQLATQVEELSATGSLVEIIMPNAEEEHLFGVNAMDLSMRPDAAQAGYEQGKVLARRVSDFWG</sequence>
<dbReference type="AlphaFoldDB" id="A0A2V5IWV2"/>
<dbReference type="Pfam" id="PF01734">
    <property type="entry name" value="Patatin"/>
    <property type="match status" value="1"/>
</dbReference>
<protein>
    <submittedName>
        <fullName evidence="3">Patatin</fullName>
    </submittedName>
</protein>